<feature type="region of interest" description="Disordered" evidence="4">
    <location>
        <begin position="78"/>
        <end position="417"/>
    </location>
</feature>
<evidence type="ECO:0000313" key="7">
    <source>
        <dbReference type="EMBL" id="KAA8912736.1"/>
    </source>
</evidence>
<feature type="region of interest" description="Disordered" evidence="4">
    <location>
        <begin position="1293"/>
        <end position="1321"/>
    </location>
</feature>
<feature type="compositionally biased region" description="Basic and acidic residues" evidence="4">
    <location>
        <begin position="114"/>
        <end position="154"/>
    </location>
</feature>
<feature type="domain" description="DUF7593" evidence="5">
    <location>
        <begin position="1343"/>
        <end position="1491"/>
    </location>
</feature>
<dbReference type="Pfam" id="PF24513">
    <property type="entry name" value="DUF7593"/>
    <property type="match status" value="1"/>
</dbReference>
<dbReference type="PROSITE" id="PS50088">
    <property type="entry name" value="ANK_REPEAT"/>
    <property type="match status" value="3"/>
</dbReference>
<feature type="compositionally biased region" description="Polar residues" evidence="4">
    <location>
        <begin position="303"/>
        <end position="312"/>
    </location>
</feature>
<keyword evidence="1" id="KW-0677">Repeat</keyword>
<proteinExistence type="predicted"/>
<dbReference type="EMBL" id="VXIS01000020">
    <property type="protein sequence ID" value="KAA8912736.1"/>
    <property type="molecule type" value="Genomic_DNA"/>
</dbReference>
<feature type="compositionally biased region" description="Basic and acidic residues" evidence="4">
    <location>
        <begin position="858"/>
        <end position="913"/>
    </location>
</feature>
<keyword evidence="2 3" id="KW-0040">ANK repeat</keyword>
<dbReference type="Gene3D" id="1.25.40.20">
    <property type="entry name" value="Ankyrin repeat-containing domain"/>
    <property type="match status" value="2"/>
</dbReference>
<evidence type="ECO:0008006" key="9">
    <source>
        <dbReference type="Google" id="ProtNLM"/>
    </source>
</evidence>
<accession>A0A5J5F7P6</accession>
<feature type="domain" description="KRIT1 ARM-repeats" evidence="6">
    <location>
        <begin position="593"/>
        <end position="750"/>
    </location>
</feature>
<evidence type="ECO:0000256" key="1">
    <source>
        <dbReference type="ARBA" id="ARBA00022737"/>
    </source>
</evidence>
<feature type="compositionally biased region" description="Polar residues" evidence="4">
    <location>
        <begin position="394"/>
        <end position="403"/>
    </location>
</feature>
<feature type="compositionally biased region" description="Basic and acidic residues" evidence="4">
    <location>
        <begin position="1022"/>
        <end position="1088"/>
    </location>
</feature>
<dbReference type="Pfam" id="PF00023">
    <property type="entry name" value="Ank"/>
    <property type="match status" value="1"/>
</dbReference>
<evidence type="ECO:0000256" key="4">
    <source>
        <dbReference type="SAM" id="MobiDB-lite"/>
    </source>
</evidence>
<feature type="region of interest" description="Disordered" evidence="4">
    <location>
        <begin position="1144"/>
        <end position="1231"/>
    </location>
</feature>
<feature type="region of interest" description="Disordered" evidence="4">
    <location>
        <begin position="542"/>
        <end position="602"/>
    </location>
</feature>
<dbReference type="InterPro" id="IPR002110">
    <property type="entry name" value="Ankyrin_rpt"/>
</dbReference>
<dbReference type="SUPFAM" id="SSF48403">
    <property type="entry name" value="Ankyrin repeat"/>
    <property type="match status" value="2"/>
</dbReference>
<evidence type="ECO:0000256" key="2">
    <source>
        <dbReference type="ARBA" id="ARBA00023043"/>
    </source>
</evidence>
<feature type="compositionally biased region" description="Low complexity" evidence="4">
    <location>
        <begin position="206"/>
        <end position="216"/>
    </location>
</feature>
<comment type="caution">
    <text evidence="7">The sequence shown here is derived from an EMBL/GenBank/DDBJ whole genome shotgun (WGS) entry which is preliminary data.</text>
</comment>
<feature type="compositionally biased region" description="Basic and acidic residues" evidence="4">
    <location>
        <begin position="550"/>
        <end position="573"/>
    </location>
</feature>
<name>A0A5J5F7P6_9PEZI</name>
<feature type="repeat" description="ANK" evidence="3">
    <location>
        <begin position="447"/>
        <end position="479"/>
    </location>
</feature>
<keyword evidence="8" id="KW-1185">Reference proteome</keyword>
<feature type="compositionally biased region" description="Basic and acidic residues" evidence="4">
    <location>
        <begin position="965"/>
        <end position="1013"/>
    </location>
</feature>
<evidence type="ECO:0000259" key="5">
    <source>
        <dbReference type="Pfam" id="PF24513"/>
    </source>
</evidence>
<evidence type="ECO:0000256" key="3">
    <source>
        <dbReference type="PROSITE-ProRule" id="PRU00023"/>
    </source>
</evidence>
<feature type="compositionally biased region" description="Low complexity" evidence="4">
    <location>
        <begin position="37"/>
        <end position="46"/>
    </location>
</feature>
<dbReference type="GO" id="GO:0085020">
    <property type="term" value="P:protein K6-linked ubiquitination"/>
    <property type="evidence" value="ECO:0007669"/>
    <property type="project" value="TreeGrafter"/>
</dbReference>
<reference evidence="7 8" key="1">
    <citation type="submission" date="2019-09" db="EMBL/GenBank/DDBJ databases">
        <title>Draft genome of the ectomycorrhizal ascomycete Sphaerosporella brunnea.</title>
        <authorList>
            <consortium name="DOE Joint Genome Institute"/>
            <person name="Benucci G.M."/>
            <person name="Marozzi G."/>
            <person name="Antonielli L."/>
            <person name="Sanchez S."/>
            <person name="Marco P."/>
            <person name="Wang X."/>
            <person name="Falini L.B."/>
            <person name="Barry K."/>
            <person name="Haridas S."/>
            <person name="Lipzen A."/>
            <person name="Labutti K."/>
            <person name="Grigoriev I.V."/>
            <person name="Murat C."/>
            <person name="Martin F."/>
            <person name="Albertini E."/>
            <person name="Donnini D."/>
            <person name="Bonito G."/>
        </authorList>
    </citation>
    <scope>NUCLEOTIDE SEQUENCE [LARGE SCALE GENOMIC DNA]</scope>
    <source>
        <strain evidence="7 8">Sb_GMNB300</strain>
    </source>
</reference>
<feature type="compositionally biased region" description="Acidic residues" evidence="4">
    <location>
        <begin position="274"/>
        <end position="288"/>
    </location>
</feature>
<dbReference type="GO" id="GO:0004842">
    <property type="term" value="F:ubiquitin-protein transferase activity"/>
    <property type="evidence" value="ECO:0007669"/>
    <property type="project" value="TreeGrafter"/>
</dbReference>
<feature type="compositionally biased region" description="Acidic residues" evidence="4">
    <location>
        <begin position="155"/>
        <end position="170"/>
    </location>
</feature>
<feature type="compositionally biased region" description="Low complexity" evidence="4">
    <location>
        <begin position="781"/>
        <end position="794"/>
    </location>
</feature>
<organism evidence="7 8">
    <name type="scientific">Sphaerosporella brunnea</name>
    <dbReference type="NCBI Taxonomy" id="1250544"/>
    <lineage>
        <taxon>Eukaryota</taxon>
        <taxon>Fungi</taxon>
        <taxon>Dikarya</taxon>
        <taxon>Ascomycota</taxon>
        <taxon>Pezizomycotina</taxon>
        <taxon>Pezizomycetes</taxon>
        <taxon>Pezizales</taxon>
        <taxon>Pyronemataceae</taxon>
        <taxon>Sphaerosporella</taxon>
    </lineage>
</organism>
<dbReference type="OrthoDB" id="194358at2759"/>
<dbReference type="InterPro" id="IPR036770">
    <property type="entry name" value="Ankyrin_rpt-contain_sf"/>
</dbReference>
<dbReference type="InterPro" id="IPR056485">
    <property type="entry name" value="ARM_KRIT1"/>
</dbReference>
<dbReference type="Pfam" id="PF12796">
    <property type="entry name" value="Ank_2"/>
    <property type="match status" value="1"/>
</dbReference>
<dbReference type="PROSITE" id="PS50297">
    <property type="entry name" value="ANK_REP_REGION"/>
    <property type="match status" value="3"/>
</dbReference>
<dbReference type="InterPro" id="IPR056015">
    <property type="entry name" value="DUF7593"/>
</dbReference>
<protein>
    <recommendedName>
        <fullName evidence="9">Ankyrin repeat-containing domain protein</fullName>
    </recommendedName>
</protein>
<dbReference type="SMART" id="SM00248">
    <property type="entry name" value="ANK"/>
    <property type="match status" value="5"/>
</dbReference>
<dbReference type="InParanoid" id="A0A5J5F7P6"/>
<gene>
    <name evidence="7" type="ORF">FN846DRAFT_255481</name>
</gene>
<feature type="repeat" description="ANK" evidence="3">
    <location>
        <begin position="481"/>
        <end position="513"/>
    </location>
</feature>
<feature type="region of interest" description="Disordered" evidence="4">
    <location>
        <begin position="753"/>
        <end position="1094"/>
    </location>
</feature>
<feature type="region of interest" description="Disordered" evidence="4">
    <location>
        <begin position="1246"/>
        <end position="1281"/>
    </location>
</feature>
<feature type="compositionally biased region" description="Basic and acidic residues" evidence="4">
    <location>
        <begin position="1246"/>
        <end position="1267"/>
    </location>
</feature>
<sequence length="1561" mass="178413">MSSFQGLRSEPSTTSIITTTTTTTTTTAAIATTTSTINSNSHSHTNVPLSHKCSSPESSIPHQHFELLPTAEIVITSSSPSPRYRHPPLPIQPRVVDDSDSSEVETVVIEGSDDETREKKELPEENRGKRENKSREREVRGKERRARDRGGQRQDEEEEEEDEGEEEEEDRGPRKRRRRSLSKSVVKGSVNNETGGGIDDEDADCSSDLSSARSSRQVSPTRRKQPVRALLKIEQPDESSELRPQRAHSYPHASTTAPNNAKKRKAPTNNDHSTDDDYYDEAGEDEERYEQPEPRLRRRRNSAFDSSSSYSPHHTRKQSSIRSSPPPLPADSRLSPTRLSKTKAPSTTSKKTRKLPPAPLTTARHPHSDDDSSSSASRRDSPPPRGHRRLHSAASRTPGSPISMSHKPRRDTAGRTHLHRACGRGAVADVEAILEQSTDLINSEDNAGYMPIHEASLNGHLDVVKLLIKYGALYDVQSKIDFESPLLDAVENGHVPVVKFLLELGADPRKRDRQGRSCLDAARENDEIPEVRDEIEGLLKAAIKQRPAHRTSDDENRASVPADRDSPSSRDHSVASPAQHSPPAPAQSTRRRNARAEQSRKDLLWLDSGKGSVIKLREKAREGDSQMVHALLETGLKPDTEALVGAIKGGHAELVSLLLAYQAEVDPVPGQTEREGGRKKREVSMPVGQETPMLAAIGRGNITILRYLLENGADPLRKDSKGRLYHEIARDREGEYWQEEVALLKEAWQKAGGHYATETRSPRRKSSPKIKPTPTKHLRRNSTSSSTRSQSRPPRSTDETRSTSANPSHHVNDLPAISDRESAEPPGPPKTRVRPKRSESESLTPAAAKKRRRLVSGKVRDEEAARAADPMKPERDSDRDNTKKATDKAKPAKNEMEDTIRVEQPTKKPKLEPSEDVTMADAPPYKPSKSSKPARERQPSTARSEASVKASKRPASRTRSPPRAPKADLEKRQQGENSGKRRRDDHQDDRDRERRRDSIAEDQRRIVREDRPRPPSVSSETSSRRRDDSRKPNRDGVDKRSTEDERRQRIRDREREKEKEKGEQESKDKKPREERLAKEKRMREKELDVTGISQEQIKSEAMEVIRKKHLTKELASMQRKGLKESEEHRFNAIVIRGLEERRLREEEEKRQRLVREREEKEQEERELREKEERELREKQAKEQEEREREVKEKQERERAEKEALEREQERERIAREKDERERREKEEQELRDRDLRLEEERKRVAERQLEEERRRKEEAKLEQERQSKLAAEAEALRKKEEAEKQRALEEFLREEQRQAEEADRKRKAEAEETKRRAEELQHQIAQEQEVRRRMEEEAKERTRIDSLPHTLRLLALGQLSGCPDEIFCRFIPFFATTFPAEHQASGSKTPNGAPHRQEKWVYNIQVALALGISDLTLAALPLTERRPATKHEHYRMWNMLNPMLMESIRPGEKTLFEQAASRFDQKEKYLQLQPGFWIKFDDIQSIVSSDPRYRHLRESIDTIAVGMNCPSPGWEPPNPAHIANREEMVARIKKDFFEQSQAFKTVMPPPPTSTSASASSG</sequence>
<dbReference type="PANTHER" id="PTHR24171:SF8">
    <property type="entry name" value="BRCA1-ASSOCIATED RING DOMAIN PROTEIN 1"/>
    <property type="match status" value="1"/>
</dbReference>
<dbReference type="Pfam" id="PF24521">
    <property type="entry name" value="Ank_KRIT1"/>
    <property type="match status" value="1"/>
</dbReference>
<dbReference type="Proteomes" id="UP000326924">
    <property type="component" value="Unassembled WGS sequence"/>
</dbReference>
<evidence type="ECO:0000259" key="6">
    <source>
        <dbReference type="Pfam" id="PF24521"/>
    </source>
</evidence>
<dbReference type="PANTHER" id="PTHR24171">
    <property type="entry name" value="ANKYRIN REPEAT DOMAIN-CONTAINING PROTEIN 39-RELATED"/>
    <property type="match status" value="1"/>
</dbReference>
<feature type="region of interest" description="Disordered" evidence="4">
    <location>
        <begin position="37"/>
        <end position="60"/>
    </location>
</feature>
<feature type="compositionally biased region" description="Basic residues" evidence="4">
    <location>
        <begin position="762"/>
        <end position="780"/>
    </location>
</feature>
<feature type="repeat" description="ANK" evidence="3">
    <location>
        <begin position="688"/>
        <end position="720"/>
    </location>
</feature>
<evidence type="ECO:0000313" key="8">
    <source>
        <dbReference type="Proteomes" id="UP000326924"/>
    </source>
</evidence>